<keyword evidence="3" id="KW-1185">Reference proteome</keyword>
<dbReference type="Proteomes" id="UP000696280">
    <property type="component" value="Unassembled WGS sequence"/>
</dbReference>
<feature type="chain" id="PRO_5040457160" evidence="1">
    <location>
        <begin position="19"/>
        <end position="298"/>
    </location>
</feature>
<sequence>MRISHFLLSICLTGFALGANPADLKMSDRFTISPTCNGRDLDGLLAETVVMIKNAITALTALLGVIRNPNDELQGWIRAAQVCWAIPKPEWYQQEFAPVDKNRLRSVRTRTGNFEMVLDVLDDLDYTTPSDNFMYCDSTDLRLTNLTWMQMADEVFDNAPKGKSIKDYIGSRLPDAASKEWVWFDPNNHHRGMDGLEDHGPFKLFFPDGYAGAQICGSPASMDALTYFRTPKKLFICPNAWLKFRPSNSQNRQDKGRKLYYEWQNMPGLMIHEFMHWLALKPDEFHSMYFYVLKSQLV</sequence>
<dbReference type="AlphaFoldDB" id="A0A9N9KR55"/>
<evidence type="ECO:0000256" key="1">
    <source>
        <dbReference type="SAM" id="SignalP"/>
    </source>
</evidence>
<organism evidence="2 3">
    <name type="scientific">Hymenoscyphus fraxineus</name>
    <dbReference type="NCBI Taxonomy" id="746836"/>
    <lineage>
        <taxon>Eukaryota</taxon>
        <taxon>Fungi</taxon>
        <taxon>Dikarya</taxon>
        <taxon>Ascomycota</taxon>
        <taxon>Pezizomycotina</taxon>
        <taxon>Leotiomycetes</taxon>
        <taxon>Helotiales</taxon>
        <taxon>Helotiaceae</taxon>
        <taxon>Hymenoscyphus</taxon>
    </lineage>
</organism>
<evidence type="ECO:0000313" key="3">
    <source>
        <dbReference type="Proteomes" id="UP000696280"/>
    </source>
</evidence>
<accession>A0A9N9KR55</accession>
<dbReference type="EMBL" id="CAJVRL010000045">
    <property type="protein sequence ID" value="CAG8951984.1"/>
    <property type="molecule type" value="Genomic_DNA"/>
</dbReference>
<keyword evidence="1" id="KW-0732">Signal</keyword>
<name>A0A9N9KR55_9HELO</name>
<feature type="signal peptide" evidence="1">
    <location>
        <begin position="1"/>
        <end position="18"/>
    </location>
</feature>
<comment type="caution">
    <text evidence="2">The sequence shown here is derived from an EMBL/GenBank/DDBJ whole genome shotgun (WGS) entry which is preliminary data.</text>
</comment>
<reference evidence="2" key="1">
    <citation type="submission" date="2021-07" db="EMBL/GenBank/DDBJ databases">
        <authorList>
            <person name="Durling M."/>
        </authorList>
    </citation>
    <scope>NUCLEOTIDE SEQUENCE</scope>
</reference>
<dbReference type="OrthoDB" id="5198706at2759"/>
<proteinExistence type="predicted"/>
<gene>
    <name evidence="2" type="ORF">HYFRA_00000719</name>
</gene>
<protein>
    <submittedName>
        <fullName evidence="2">Uncharacterized protein</fullName>
    </submittedName>
</protein>
<evidence type="ECO:0000313" key="2">
    <source>
        <dbReference type="EMBL" id="CAG8951984.1"/>
    </source>
</evidence>